<dbReference type="NCBIfam" id="TIGR02242">
    <property type="entry name" value="tail_TIGR02242"/>
    <property type="match status" value="1"/>
</dbReference>
<keyword evidence="2" id="KW-1185">Reference proteome</keyword>
<dbReference type="Pfam" id="PF09684">
    <property type="entry name" value="Tail_P2_I"/>
    <property type="match status" value="1"/>
</dbReference>
<evidence type="ECO:0000313" key="1">
    <source>
        <dbReference type="EMBL" id="MDO3675963.1"/>
    </source>
</evidence>
<dbReference type="SUPFAM" id="SSF50998">
    <property type="entry name" value="Quinoprotein alcohol dehydrogenase-like"/>
    <property type="match status" value="1"/>
</dbReference>
<gene>
    <name evidence="1" type="ORF">Q3C12_03035</name>
</gene>
<reference evidence="1" key="1">
    <citation type="submission" date="2023-07" db="EMBL/GenBank/DDBJ databases">
        <authorList>
            <person name="Aktuganov G."/>
            <person name="Boyko T."/>
            <person name="Delegan Y."/>
            <person name="Galimzianova N."/>
            <person name="Gilvanova E."/>
            <person name="Korobov V."/>
            <person name="Kuzmina L."/>
            <person name="Melentiev A."/>
            <person name="Milman P."/>
            <person name="Ryabova A."/>
            <person name="Stupak E."/>
            <person name="Yasakov T."/>
            <person name="Zharikova N."/>
            <person name="Zhurenko E."/>
        </authorList>
    </citation>
    <scope>NUCLEOTIDE SEQUENCE</scope>
    <source>
        <strain evidence="1">IB-739</strain>
    </source>
</reference>
<dbReference type="Gene3D" id="2.130.10.10">
    <property type="entry name" value="YVTN repeat-like/Quinoprotein amine dehydrogenase"/>
    <property type="match status" value="1"/>
</dbReference>
<dbReference type="InterPro" id="IPR011047">
    <property type="entry name" value="Quinoprotein_ADH-like_sf"/>
</dbReference>
<dbReference type="InterPro" id="IPR015943">
    <property type="entry name" value="WD40/YVTN_repeat-like_dom_sf"/>
</dbReference>
<name>A0ABT8V5D4_9BACL</name>
<protein>
    <submittedName>
        <fullName evidence="1">Phage tail protein</fullName>
    </submittedName>
</protein>
<dbReference type="Proteomes" id="UP001168883">
    <property type="component" value="Unassembled WGS sequence"/>
</dbReference>
<accession>A0ABT8V5D4</accession>
<dbReference type="InterPro" id="IPR006521">
    <property type="entry name" value="Tail_protein_I"/>
</dbReference>
<comment type="caution">
    <text evidence="1">The sequence shown here is derived from an EMBL/GenBank/DDBJ whole genome shotgun (WGS) entry which is preliminary data.</text>
</comment>
<sequence>MMGPFRFFSLNKPSDWKRGMTCNVSIDSAGLALKQTEQYGIAEKISLSEWEVEGPGAIADLAPGRQDRIYLLDESAALWLYDPDNRHLEPLLREGHGIFTSSAYLAAAGDTVLAADPYADTPLIAFHAANSQAVWSYGDYRGERLYPLSATQAGGCFLVLAMADDSRIVLLRLGSSGQLLAETEIDSARVLPEGMEAPLAALQGRFQLAGTEDGTAWLLDTGTGRLLRLPDGSEPEWFGEAVRQPTPSGIALDGRGGLFIGDASGEAAGDNRHTLLLAEMSGEQCTVRPMASYHGRSDKLLTNASGQLYAWNRAEATVTVLQLLPRTNSCGNGRYEGTWISCSLDSTRSENEWHKAVLEADVEEGLQLRLSWFASDRKTVALGGRVLDLDQYISDPDIPAEEKLQTLKPLWTHTLTNPQDALLVSAKGRYLWLKLEWVGSETASPLLRRLRIYDPRMSYLSYLPAVYQEDEKSRSFLERYLSLFATFMEDMDETIAGIARYFDPDATDGPYLRWLASWLGLSPDEHWTEQQLRLWMREAPGLYRFRGTRAAISRMVEIYTGEAPMIIEHFQIRHLLENAEFRETASRLYSDDPYTFCVLVKPEHAASDKQKYVLQQLLDAQKPAFTEAKLVVLQPWMNMDMHTYLGINTTLAEPSWLKLDHRATLPYHTVLIDVERDNRMDIHTRLGLDSELE</sequence>
<proteinExistence type="predicted"/>
<dbReference type="RefSeq" id="WP_302877202.1">
    <property type="nucleotide sequence ID" value="NZ_JAUMKJ010000003.1"/>
</dbReference>
<dbReference type="EMBL" id="JAUMKJ010000003">
    <property type="protein sequence ID" value="MDO3675963.1"/>
    <property type="molecule type" value="Genomic_DNA"/>
</dbReference>
<dbReference type="InterPro" id="IPR011748">
    <property type="entry name" value="Unchr_phage_tail-like"/>
</dbReference>
<evidence type="ECO:0000313" key="2">
    <source>
        <dbReference type="Proteomes" id="UP001168883"/>
    </source>
</evidence>
<organism evidence="1 2">
    <name type="scientific">Paenibacillus ehimensis</name>
    <dbReference type="NCBI Taxonomy" id="79264"/>
    <lineage>
        <taxon>Bacteria</taxon>
        <taxon>Bacillati</taxon>
        <taxon>Bacillota</taxon>
        <taxon>Bacilli</taxon>
        <taxon>Bacillales</taxon>
        <taxon>Paenibacillaceae</taxon>
        <taxon>Paenibacillus</taxon>
    </lineage>
</organism>